<keyword evidence="2" id="KW-1185">Reference proteome</keyword>
<organism evidence="1 2">
    <name type="scientific">Camellia sinensis</name>
    <name type="common">Tea plant</name>
    <name type="synonym">Thea sinensis</name>
    <dbReference type="NCBI Taxonomy" id="4442"/>
    <lineage>
        <taxon>Eukaryota</taxon>
        <taxon>Viridiplantae</taxon>
        <taxon>Streptophyta</taxon>
        <taxon>Embryophyta</taxon>
        <taxon>Tracheophyta</taxon>
        <taxon>Spermatophyta</taxon>
        <taxon>Magnoliopsida</taxon>
        <taxon>eudicotyledons</taxon>
        <taxon>Gunneridae</taxon>
        <taxon>Pentapetalae</taxon>
        <taxon>asterids</taxon>
        <taxon>Ericales</taxon>
        <taxon>Theaceae</taxon>
        <taxon>Camellia</taxon>
    </lineage>
</organism>
<dbReference type="Proteomes" id="UP000593564">
    <property type="component" value="Unassembled WGS sequence"/>
</dbReference>
<comment type="caution">
    <text evidence="1">The sequence shown here is derived from an EMBL/GenBank/DDBJ whole genome shotgun (WGS) entry which is preliminary data.</text>
</comment>
<dbReference type="AlphaFoldDB" id="A0A7J7GMN3"/>
<reference evidence="2" key="1">
    <citation type="journal article" date="2020" name="Nat. Commun.">
        <title>Genome assembly of wild tea tree DASZ reveals pedigree and selection history of tea varieties.</title>
        <authorList>
            <person name="Zhang W."/>
            <person name="Zhang Y."/>
            <person name="Qiu H."/>
            <person name="Guo Y."/>
            <person name="Wan H."/>
            <person name="Zhang X."/>
            <person name="Scossa F."/>
            <person name="Alseekh S."/>
            <person name="Zhang Q."/>
            <person name="Wang P."/>
            <person name="Xu L."/>
            <person name="Schmidt M.H."/>
            <person name="Jia X."/>
            <person name="Li D."/>
            <person name="Zhu A."/>
            <person name="Guo F."/>
            <person name="Chen W."/>
            <person name="Ni D."/>
            <person name="Usadel B."/>
            <person name="Fernie A.R."/>
            <person name="Wen W."/>
        </authorList>
    </citation>
    <scope>NUCLEOTIDE SEQUENCE [LARGE SCALE GENOMIC DNA]</scope>
    <source>
        <strain evidence="2">cv. G240</strain>
    </source>
</reference>
<evidence type="ECO:0000313" key="1">
    <source>
        <dbReference type="EMBL" id="KAF5940684.1"/>
    </source>
</evidence>
<gene>
    <name evidence="1" type="ORF">HYC85_021851</name>
</gene>
<accession>A0A7J7GMN3</accession>
<name>A0A7J7GMN3_CAMSI</name>
<evidence type="ECO:0000313" key="2">
    <source>
        <dbReference type="Proteomes" id="UP000593564"/>
    </source>
</evidence>
<sequence length="82" mass="9056">MASVSTIALPPSEVVYHCEENNSTIALSRSPATYYHDTTPVSTMMRVVVAVLLPPLLFRFMNTLSLPSSINATTDLLLCRWV</sequence>
<proteinExistence type="predicted"/>
<reference evidence="1 2" key="2">
    <citation type="submission" date="2020-07" db="EMBL/GenBank/DDBJ databases">
        <title>Genome assembly of wild tea tree DASZ reveals pedigree and selection history of tea varieties.</title>
        <authorList>
            <person name="Zhang W."/>
        </authorList>
    </citation>
    <scope>NUCLEOTIDE SEQUENCE [LARGE SCALE GENOMIC DNA]</scope>
    <source>
        <strain evidence="2">cv. G240</strain>
        <tissue evidence="1">Leaf</tissue>
    </source>
</reference>
<dbReference type="EMBL" id="JACBKZ010000010">
    <property type="protein sequence ID" value="KAF5940684.1"/>
    <property type="molecule type" value="Genomic_DNA"/>
</dbReference>
<protein>
    <submittedName>
        <fullName evidence="1">Uncharacterized protein</fullName>
    </submittedName>
</protein>